<sequence length="182" mass="18685">MLSVVSVLTSLLLATAGTSAIAVNARAGTCSPAVAGKKINIVNGQYQLGYPPGAYFPDVPIEAEALTIPLVPEFNVDPSGNGLLTINNPPATGAPVLYPTINPTLTQVLLEPRITTFPGNTTQAWFFTCVSCDNPAIAYGCTVRSAGTGQCAQIGTAVGQTTGVVGCTGLDYGSQIFTLYIS</sequence>
<proteinExistence type="predicted"/>
<organism evidence="2 3">
    <name type="scientific">Mycena albidolilacea</name>
    <dbReference type="NCBI Taxonomy" id="1033008"/>
    <lineage>
        <taxon>Eukaryota</taxon>
        <taxon>Fungi</taxon>
        <taxon>Dikarya</taxon>
        <taxon>Basidiomycota</taxon>
        <taxon>Agaricomycotina</taxon>
        <taxon>Agaricomycetes</taxon>
        <taxon>Agaricomycetidae</taxon>
        <taxon>Agaricales</taxon>
        <taxon>Marasmiineae</taxon>
        <taxon>Mycenaceae</taxon>
        <taxon>Mycena</taxon>
    </lineage>
</organism>
<dbReference type="EMBL" id="JARIHO010000035">
    <property type="protein sequence ID" value="KAJ7331428.1"/>
    <property type="molecule type" value="Genomic_DNA"/>
</dbReference>
<comment type="caution">
    <text evidence="2">The sequence shown here is derived from an EMBL/GenBank/DDBJ whole genome shotgun (WGS) entry which is preliminary data.</text>
</comment>
<reference evidence="2" key="1">
    <citation type="submission" date="2023-03" db="EMBL/GenBank/DDBJ databases">
        <title>Massive genome expansion in bonnet fungi (Mycena s.s.) driven by repeated elements and novel gene families across ecological guilds.</title>
        <authorList>
            <consortium name="Lawrence Berkeley National Laboratory"/>
            <person name="Harder C.B."/>
            <person name="Miyauchi S."/>
            <person name="Viragh M."/>
            <person name="Kuo A."/>
            <person name="Thoen E."/>
            <person name="Andreopoulos B."/>
            <person name="Lu D."/>
            <person name="Skrede I."/>
            <person name="Drula E."/>
            <person name="Henrissat B."/>
            <person name="Morin E."/>
            <person name="Kohler A."/>
            <person name="Barry K."/>
            <person name="LaButti K."/>
            <person name="Morin E."/>
            <person name="Salamov A."/>
            <person name="Lipzen A."/>
            <person name="Mereny Z."/>
            <person name="Hegedus B."/>
            <person name="Baldrian P."/>
            <person name="Stursova M."/>
            <person name="Weitz H."/>
            <person name="Taylor A."/>
            <person name="Grigoriev I.V."/>
            <person name="Nagy L.G."/>
            <person name="Martin F."/>
            <person name="Kauserud H."/>
        </authorList>
    </citation>
    <scope>NUCLEOTIDE SEQUENCE</scope>
    <source>
        <strain evidence="2">CBHHK002</strain>
    </source>
</reference>
<evidence type="ECO:0000313" key="2">
    <source>
        <dbReference type="EMBL" id="KAJ7331428.1"/>
    </source>
</evidence>
<dbReference type="Proteomes" id="UP001218218">
    <property type="component" value="Unassembled WGS sequence"/>
</dbReference>
<feature type="signal peptide" evidence="1">
    <location>
        <begin position="1"/>
        <end position="20"/>
    </location>
</feature>
<keyword evidence="1" id="KW-0732">Signal</keyword>
<protein>
    <submittedName>
        <fullName evidence="2">Uncharacterized protein</fullName>
    </submittedName>
</protein>
<dbReference type="AlphaFoldDB" id="A0AAD6ZPG6"/>
<keyword evidence="3" id="KW-1185">Reference proteome</keyword>
<evidence type="ECO:0000313" key="3">
    <source>
        <dbReference type="Proteomes" id="UP001218218"/>
    </source>
</evidence>
<accession>A0AAD6ZPG6</accession>
<name>A0AAD6ZPG6_9AGAR</name>
<gene>
    <name evidence="2" type="ORF">DFH08DRAFT_940079</name>
</gene>
<feature type="chain" id="PRO_5042156323" evidence="1">
    <location>
        <begin position="21"/>
        <end position="182"/>
    </location>
</feature>
<evidence type="ECO:0000256" key="1">
    <source>
        <dbReference type="SAM" id="SignalP"/>
    </source>
</evidence>